<dbReference type="GO" id="GO:0050660">
    <property type="term" value="F:flavin adenine dinucleotide binding"/>
    <property type="evidence" value="ECO:0007669"/>
    <property type="project" value="InterPro"/>
</dbReference>
<evidence type="ECO:0000256" key="2">
    <source>
        <dbReference type="ARBA" id="ARBA00010790"/>
    </source>
</evidence>
<reference evidence="8 9" key="1">
    <citation type="submission" date="2016-07" db="EMBL/GenBank/DDBJ databases">
        <title>Pervasive Adenine N6-methylation of Active Genes in Fungi.</title>
        <authorList>
            <consortium name="DOE Joint Genome Institute"/>
            <person name="Mondo S.J."/>
            <person name="Dannebaum R.O."/>
            <person name="Kuo R.C."/>
            <person name="Labutti K."/>
            <person name="Haridas S."/>
            <person name="Kuo A."/>
            <person name="Salamov A."/>
            <person name="Ahrendt S.R."/>
            <person name="Lipzen A."/>
            <person name="Sullivan W."/>
            <person name="Andreopoulos W.B."/>
            <person name="Clum A."/>
            <person name="Lindquist E."/>
            <person name="Daum C."/>
            <person name="Ramamoorthy G.K."/>
            <person name="Gryganskyi A."/>
            <person name="Culley D."/>
            <person name="Magnuson J.K."/>
            <person name="James T.Y."/>
            <person name="O'Malley M.A."/>
            <person name="Stajich J.E."/>
            <person name="Spatafora J.W."/>
            <person name="Visel A."/>
            <person name="Grigoriev I.V."/>
        </authorList>
    </citation>
    <scope>NUCLEOTIDE SEQUENCE [LARGE SCALE GENOMIC DNA]</scope>
    <source>
        <strain evidence="8 9">JEL800</strain>
    </source>
</reference>
<dbReference type="EMBL" id="MCGO01000008">
    <property type="protein sequence ID" value="ORY49916.1"/>
    <property type="molecule type" value="Genomic_DNA"/>
</dbReference>
<dbReference type="OrthoDB" id="2149322at2759"/>
<dbReference type="PIRSF" id="PIRSF000137">
    <property type="entry name" value="Alcohol_oxidase"/>
    <property type="match status" value="1"/>
</dbReference>
<dbReference type="InterPro" id="IPR007867">
    <property type="entry name" value="GMC_OxRtase_C"/>
</dbReference>
<dbReference type="InterPro" id="IPR000172">
    <property type="entry name" value="GMC_OxRdtase_N"/>
</dbReference>
<accession>A0A1Y2CSP2</accession>
<keyword evidence="4 5" id="KW-0274">FAD</keyword>
<feature type="binding site" evidence="5">
    <location>
        <position position="196"/>
    </location>
    <ligand>
        <name>FAD</name>
        <dbReference type="ChEBI" id="CHEBI:57692"/>
    </ligand>
</feature>
<keyword evidence="3" id="KW-0285">Flavoprotein</keyword>
<dbReference type="GO" id="GO:0016614">
    <property type="term" value="F:oxidoreductase activity, acting on CH-OH group of donors"/>
    <property type="evidence" value="ECO:0007669"/>
    <property type="project" value="InterPro"/>
</dbReference>
<dbReference type="PROSITE" id="PS00624">
    <property type="entry name" value="GMC_OXRED_2"/>
    <property type="match status" value="1"/>
</dbReference>
<keyword evidence="6" id="KW-0472">Membrane</keyword>
<evidence type="ECO:0000256" key="1">
    <source>
        <dbReference type="ARBA" id="ARBA00001974"/>
    </source>
</evidence>
<dbReference type="Gene3D" id="3.30.560.10">
    <property type="entry name" value="Glucose Oxidase, domain 3"/>
    <property type="match status" value="1"/>
</dbReference>
<dbReference type="PANTHER" id="PTHR11552:SF147">
    <property type="entry name" value="CHOLINE DEHYDROGENASE, MITOCHONDRIAL"/>
    <property type="match status" value="1"/>
</dbReference>
<sequence length="697" mass="75838">MIMEPSVLSVQLADKLLAPKWTKIVEKLKEVQANNATLKEGEDVWNTWKSHWEAIKNGTAESQVYAYAVRTAVKRSQSIALLISLIVAAVSLPIGYIIYRRNARRKGRLRRTTSMMKHLSAFDYVIVGAGRSGCVLANRLTEDPTVSVLLIESGSVDSLNTWWMNIPALSAWISWFSWERKNEKIELVQGKTLGGTSAIDSMVYVRGNKEDFNDWNVKYGCKGWDYESVLPYFKKTEAIHIPARDLDRGYHSVAGMMGISRFQGTNGSKSIIDGFITATEFLGYGQKSRAGEDIAKDGFDYNGSTQFGAASIQARIKNGLRVSTATAYLKDLIDPFSETHRPNLTVLMGHSATKIVCKRNLDGLLVADGVSLMRVDNSSMRKDVFVQAKKDVILTCGAVGTPKLLMLSGIGPRQQLENLGISIVLDSPSVGKNLQDHLCVPGFGVEDISRTGYHGTTLQLIQGVFEYLLFRRGCFATSGAEGVAFMSDESSTTSVPNTQLLCSPGATQSDDASTPTLQISPILLHPLSRGSISLSSVDPSAPPLINTNHLTNESDLNTLVDGLRKSRSIFAELRKLIPETIGNELYSSQVLSELGEDEIHAADVAEEDVYLEEFVRQYAVSNGNISGTCRMGPSDSNTVVSHIDLKVHGISNLRVADASIMPEITSGDITAATVVIGEKGDLSCEHLAKTSSTAALA</sequence>
<dbReference type="InterPro" id="IPR012132">
    <property type="entry name" value="GMC_OxRdtase"/>
</dbReference>
<gene>
    <name evidence="8" type="ORF">BCR33DRAFT_781439</name>
</gene>
<dbReference type="Proteomes" id="UP000193642">
    <property type="component" value="Unassembled WGS sequence"/>
</dbReference>
<dbReference type="Pfam" id="PF00732">
    <property type="entry name" value="GMC_oxred_N"/>
    <property type="match status" value="1"/>
</dbReference>
<organism evidence="8 9">
    <name type="scientific">Rhizoclosmatium globosum</name>
    <dbReference type="NCBI Taxonomy" id="329046"/>
    <lineage>
        <taxon>Eukaryota</taxon>
        <taxon>Fungi</taxon>
        <taxon>Fungi incertae sedis</taxon>
        <taxon>Chytridiomycota</taxon>
        <taxon>Chytridiomycota incertae sedis</taxon>
        <taxon>Chytridiomycetes</taxon>
        <taxon>Chytridiales</taxon>
        <taxon>Chytriomycetaceae</taxon>
        <taxon>Rhizoclosmatium</taxon>
    </lineage>
</organism>
<keyword evidence="6" id="KW-0812">Transmembrane</keyword>
<dbReference type="InterPro" id="IPR036188">
    <property type="entry name" value="FAD/NAD-bd_sf"/>
</dbReference>
<dbReference type="STRING" id="329046.A0A1Y2CSP2"/>
<dbReference type="SUPFAM" id="SSF51905">
    <property type="entry name" value="FAD/NAD(P)-binding domain"/>
    <property type="match status" value="1"/>
</dbReference>
<keyword evidence="9" id="KW-1185">Reference proteome</keyword>
<evidence type="ECO:0000313" key="8">
    <source>
        <dbReference type="EMBL" id="ORY49916.1"/>
    </source>
</evidence>
<protein>
    <submittedName>
        <fullName evidence="8">Alcohol oxidase</fullName>
    </submittedName>
</protein>
<evidence type="ECO:0000313" key="9">
    <source>
        <dbReference type="Proteomes" id="UP000193642"/>
    </source>
</evidence>
<comment type="similarity">
    <text evidence="2">Belongs to the GMC oxidoreductase family.</text>
</comment>
<evidence type="ECO:0000256" key="4">
    <source>
        <dbReference type="ARBA" id="ARBA00022827"/>
    </source>
</evidence>
<comment type="cofactor">
    <cofactor evidence="1 5">
        <name>FAD</name>
        <dbReference type="ChEBI" id="CHEBI:57692"/>
    </cofactor>
</comment>
<feature type="domain" description="Glucose-methanol-choline oxidoreductase N-terminal" evidence="7">
    <location>
        <begin position="397"/>
        <end position="411"/>
    </location>
</feature>
<dbReference type="PANTHER" id="PTHR11552">
    <property type="entry name" value="GLUCOSE-METHANOL-CHOLINE GMC OXIDOREDUCTASE"/>
    <property type="match status" value="1"/>
</dbReference>
<evidence type="ECO:0000256" key="5">
    <source>
        <dbReference type="PIRSR" id="PIRSR000137-2"/>
    </source>
</evidence>
<evidence type="ECO:0000256" key="6">
    <source>
        <dbReference type="SAM" id="Phobius"/>
    </source>
</evidence>
<dbReference type="Gene3D" id="3.50.50.60">
    <property type="entry name" value="FAD/NAD(P)-binding domain"/>
    <property type="match status" value="1"/>
</dbReference>
<evidence type="ECO:0000259" key="7">
    <source>
        <dbReference type="PROSITE" id="PS00624"/>
    </source>
</evidence>
<feature type="transmembrane region" description="Helical" evidence="6">
    <location>
        <begin position="79"/>
        <end position="99"/>
    </location>
</feature>
<comment type="caution">
    <text evidence="8">The sequence shown here is derived from an EMBL/GenBank/DDBJ whole genome shotgun (WGS) entry which is preliminary data.</text>
</comment>
<name>A0A1Y2CSP2_9FUNG</name>
<keyword evidence="6" id="KW-1133">Transmembrane helix</keyword>
<evidence type="ECO:0000256" key="3">
    <source>
        <dbReference type="ARBA" id="ARBA00022630"/>
    </source>
</evidence>
<dbReference type="SUPFAM" id="SSF54373">
    <property type="entry name" value="FAD-linked reductases, C-terminal domain"/>
    <property type="match status" value="1"/>
</dbReference>
<dbReference type="AlphaFoldDB" id="A0A1Y2CSP2"/>
<dbReference type="Pfam" id="PF05199">
    <property type="entry name" value="GMC_oxred_C"/>
    <property type="match status" value="1"/>
</dbReference>
<proteinExistence type="inferred from homology"/>